<keyword evidence="3" id="KW-1185">Reference proteome</keyword>
<dbReference type="Pfam" id="PF12840">
    <property type="entry name" value="HTH_20"/>
    <property type="match status" value="1"/>
</dbReference>
<dbReference type="Proteomes" id="UP000622552">
    <property type="component" value="Unassembled WGS sequence"/>
</dbReference>
<dbReference type="InterPro" id="IPR036388">
    <property type="entry name" value="WH-like_DNA-bd_sf"/>
</dbReference>
<dbReference type="InterPro" id="IPR001845">
    <property type="entry name" value="HTH_ArsR_DNA-bd_dom"/>
</dbReference>
<evidence type="ECO:0000313" key="2">
    <source>
        <dbReference type="EMBL" id="MBG6137846.1"/>
    </source>
</evidence>
<dbReference type="CDD" id="cd00090">
    <property type="entry name" value="HTH_ARSR"/>
    <property type="match status" value="1"/>
</dbReference>
<dbReference type="InterPro" id="IPR036390">
    <property type="entry name" value="WH_DNA-bd_sf"/>
</dbReference>
<feature type="domain" description="HTH arsR-type" evidence="1">
    <location>
        <begin position="14"/>
        <end position="84"/>
    </location>
</feature>
<evidence type="ECO:0000259" key="1">
    <source>
        <dbReference type="SMART" id="SM00418"/>
    </source>
</evidence>
<dbReference type="SMART" id="SM00418">
    <property type="entry name" value="HTH_ARSR"/>
    <property type="match status" value="1"/>
</dbReference>
<name>A0A8J7GH34_9ACTN</name>
<dbReference type="Gene3D" id="1.10.10.10">
    <property type="entry name" value="Winged helix-like DNA-binding domain superfamily/Winged helix DNA-binding domain"/>
    <property type="match status" value="1"/>
</dbReference>
<dbReference type="AlphaFoldDB" id="A0A8J7GH34"/>
<evidence type="ECO:0000313" key="3">
    <source>
        <dbReference type="Proteomes" id="UP000622552"/>
    </source>
</evidence>
<gene>
    <name evidence="2" type="ORF">IW245_004040</name>
</gene>
<dbReference type="EMBL" id="JADOUF010000001">
    <property type="protein sequence ID" value="MBG6137846.1"/>
    <property type="molecule type" value="Genomic_DNA"/>
</dbReference>
<dbReference type="SUPFAM" id="SSF46785">
    <property type="entry name" value="Winged helix' DNA-binding domain"/>
    <property type="match status" value="1"/>
</dbReference>
<organism evidence="2 3">
    <name type="scientific">Longispora fulva</name>
    <dbReference type="NCBI Taxonomy" id="619741"/>
    <lineage>
        <taxon>Bacteria</taxon>
        <taxon>Bacillati</taxon>
        <taxon>Actinomycetota</taxon>
        <taxon>Actinomycetes</taxon>
        <taxon>Micromonosporales</taxon>
        <taxon>Micromonosporaceae</taxon>
        <taxon>Longispora</taxon>
    </lineage>
</organism>
<dbReference type="GO" id="GO:0003700">
    <property type="term" value="F:DNA-binding transcription factor activity"/>
    <property type="evidence" value="ECO:0007669"/>
    <property type="project" value="InterPro"/>
</dbReference>
<protein>
    <submittedName>
        <fullName evidence="2">AcrR family transcriptional regulator</fullName>
    </submittedName>
</protein>
<dbReference type="InterPro" id="IPR011991">
    <property type="entry name" value="ArsR-like_HTH"/>
</dbReference>
<accession>A0A8J7GH34</accession>
<proteinExistence type="predicted"/>
<sequence>MEQEPSRRVVQDIDTLKALADPIRLTVLELMMADHTRTWTAKELASRVGISTTKIYYHLNTLEQRALLQIRSTRVVNGIIEKHYGASQQRITFQRGADRPRDPGGDVEDVMIALFDRVRNDIEERLRTGANVMSREAPPETRAMVSHSIAHVRPDRAEEFRARLLALAEEFRAADDGTQQEYQLLIAIHPRN</sequence>
<dbReference type="RefSeq" id="WP_197004665.1">
    <property type="nucleotide sequence ID" value="NZ_BONS01000017.1"/>
</dbReference>
<comment type="caution">
    <text evidence="2">The sequence shown here is derived from an EMBL/GenBank/DDBJ whole genome shotgun (WGS) entry which is preliminary data.</text>
</comment>
<reference evidence="2" key="1">
    <citation type="submission" date="2020-11" db="EMBL/GenBank/DDBJ databases">
        <title>Sequencing the genomes of 1000 actinobacteria strains.</title>
        <authorList>
            <person name="Klenk H.-P."/>
        </authorList>
    </citation>
    <scope>NUCLEOTIDE SEQUENCE</scope>
    <source>
        <strain evidence="2">DSM 45356</strain>
    </source>
</reference>